<feature type="transmembrane region" description="Helical" evidence="1">
    <location>
        <begin position="37"/>
        <end position="61"/>
    </location>
</feature>
<feature type="transmembrane region" description="Helical" evidence="1">
    <location>
        <begin position="107"/>
        <end position="128"/>
    </location>
</feature>
<feature type="transmembrane region" description="Helical" evidence="1">
    <location>
        <begin position="12"/>
        <end position="31"/>
    </location>
</feature>
<dbReference type="KEGG" id="omr:OXIME_001686"/>
<keyword evidence="1" id="KW-0812">Transmembrane</keyword>
<organism evidence="2 3">
    <name type="scientific">Oxyplasma meridianum</name>
    <dbReference type="NCBI Taxonomy" id="3073602"/>
    <lineage>
        <taxon>Archaea</taxon>
        <taxon>Methanobacteriati</taxon>
        <taxon>Thermoplasmatota</taxon>
        <taxon>Thermoplasmata</taxon>
        <taxon>Thermoplasmatales</taxon>
        <taxon>Thermoplasmataceae</taxon>
        <taxon>Oxyplasma</taxon>
    </lineage>
</organism>
<evidence type="ECO:0000256" key="1">
    <source>
        <dbReference type="SAM" id="Phobius"/>
    </source>
</evidence>
<sequence>MINNSSYMRSIYRTGFIALAVPPIAFILTYISGSMLFLDYIHVLIGAIWTGVDVFLGLLFTNVIKTINLETRKNIGVRMIPMTLFFIPSASIVTPLAGYVLAVREGIFSFTSTLFIAIIIVGVILVSYGGHSIP</sequence>
<protein>
    <submittedName>
        <fullName evidence="2">Uncharacterized protein</fullName>
    </submittedName>
</protein>
<evidence type="ECO:0000313" key="3">
    <source>
        <dbReference type="Proteomes" id="UP001451606"/>
    </source>
</evidence>
<keyword evidence="3" id="KW-1185">Reference proteome</keyword>
<reference evidence="2 3" key="1">
    <citation type="submission" date="2023-09" db="EMBL/GenBank/DDBJ databases">
        <authorList>
            <person name="Golyshina O.V."/>
            <person name="Lunev E.A."/>
            <person name="Bargiela R."/>
            <person name="Gaines M.C."/>
            <person name="Daum B."/>
            <person name="Bale N.J."/>
            <person name="Koenen M."/>
            <person name="Sinninghe Damst J.S."/>
            <person name="Yakimov M."/>
            <person name="Golyshin P.N."/>
        </authorList>
    </citation>
    <scope>NUCLEOTIDE SEQUENCE [LARGE SCALE GENOMIC DNA]</scope>
    <source>
        <strain evidence="2 3">M1</strain>
    </source>
</reference>
<accession>A0AAX4NJJ7</accession>
<gene>
    <name evidence="2" type="ORF">OXIME_001686</name>
</gene>
<keyword evidence="1" id="KW-1133">Transmembrane helix</keyword>
<name>A0AAX4NJJ7_9ARCH</name>
<feature type="transmembrane region" description="Helical" evidence="1">
    <location>
        <begin position="82"/>
        <end position="101"/>
    </location>
</feature>
<proteinExistence type="predicted"/>
<evidence type="ECO:0000313" key="2">
    <source>
        <dbReference type="EMBL" id="WYY01090.1"/>
    </source>
</evidence>
<keyword evidence="1" id="KW-0472">Membrane</keyword>
<dbReference type="EMBL" id="CP133772">
    <property type="protein sequence ID" value="WYY01090.1"/>
    <property type="molecule type" value="Genomic_DNA"/>
</dbReference>
<dbReference type="GeneID" id="95968424"/>
<dbReference type="AlphaFoldDB" id="A0AAX4NJJ7"/>
<dbReference type="RefSeq" id="WP_393971410.1">
    <property type="nucleotide sequence ID" value="NZ_CP133772.1"/>
</dbReference>
<dbReference type="Proteomes" id="UP001451606">
    <property type="component" value="Chromosome"/>
</dbReference>